<dbReference type="Pfam" id="PF00672">
    <property type="entry name" value="HAMP"/>
    <property type="match status" value="1"/>
</dbReference>
<evidence type="ECO:0000256" key="2">
    <source>
        <dbReference type="ARBA" id="ARBA00022475"/>
    </source>
</evidence>
<evidence type="ECO:0000256" key="5">
    <source>
        <dbReference type="ARBA" id="ARBA00022692"/>
    </source>
</evidence>
<sequence length="716" mass="75355">MAATGRGLRIVHKIPGVIVAAVAITSIVLGIVAYLVSSRELVSASETKLVAITNARADRLGDYLDGVRSDVAVLADNSVLRQTLIDFTYAFELISLMDDDPSAILQKSYVADNPETDRGLLDKARDGTFFSDSHERYHPWLRAASRSKGYADLYLVDKNGWVIYSVEKNTDFAVKLDDSPVGQGGLGRAAAAAAASEPGTVSLVDFTYHQPANNEVSAFLSVPVFGDGGYVGAVVVRLSVQGVDKVMQSAQGLGETGETYLVGSDGYMRSNSRLTADTTVLERQITSDAVAAALAGKTGSTREIGPNGYPVLTAYTPLEFLGQRWAVIADMAEDEMLAPVATMRNIIAAVALGLIVIVGTIGLIVARGVTRPLGRMTGAMKTLSSGDLTVDIPDRDRSDEIGEMAASVQVFKDAMVESQRLAEEQRADQEAKARRAEQLVQLTRGFDDRVSGVLRGVTSAATELDATARSMSSTADGARHQSEDVAHATAQATENVQTVAAAAEELSHSITEIGRQVHKSSTIAGRAVDEAERTNQTVYGLAAAAEKIGDVVRLITDIAEQTNLLALNATIEAARAGEAGKGFAVVASEVKSLANQTARATEEISTQIAAVRGETNQAIGAIEGIRKIIVEINDIATSIASAVEEQSAATQEIASNVQAAARGTEQVSRSVEDMRDAAQATGSASQQILASAGELARQASDLDGEVRGFLDAVRAG</sequence>
<evidence type="ECO:0000256" key="10">
    <source>
        <dbReference type="PROSITE-ProRule" id="PRU00284"/>
    </source>
</evidence>
<dbReference type="CDD" id="cd11386">
    <property type="entry name" value="MCP_signal"/>
    <property type="match status" value="1"/>
</dbReference>
<feature type="domain" description="Methyl-accepting transducer" evidence="13">
    <location>
        <begin position="460"/>
        <end position="689"/>
    </location>
</feature>
<dbReference type="InterPro" id="IPR033479">
    <property type="entry name" value="dCache_1"/>
</dbReference>
<feature type="region of interest" description="Disordered" evidence="11">
    <location>
        <begin position="468"/>
        <end position="487"/>
    </location>
</feature>
<evidence type="ECO:0000256" key="6">
    <source>
        <dbReference type="ARBA" id="ARBA00022989"/>
    </source>
</evidence>
<dbReference type="CDD" id="cd06225">
    <property type="entry name" value="HAMP"/>
    <property type="match status" value="1"/>
</dbReference>
<comment type="caution">
    <text evidence="16">The sequence shown here is derived from an EMBL/GenBank/DDBJ whole genome shotgun (WGS) entry which is preliminary data.</text>
</comment>
<dbReference type="PROSITE" id="PS50111">
    <property type="entry name" value="CHEMOTAXIS_TRANSDUC_2"/>
    <property type="match status" value="1"/>
</dbReference>
<dbReference type="InterPro" id="IPR004089">
    <property type="entry name" value="MCPsignal_dom"/>
</dbReference>
<evidence type="ECO:0000256" key="12">
    <source>
        <dbReference type="SAM" id="Phobius"/>
    </source>
</evidence>
<evidence type="ECO:0000259" key="13">
    <source>
        <dbReference type="PROSITE" id="PS50111"/>
    </source>
</evidence>
<keyword evidence="3" id="KW-0145">Chemotaxis</keyword>
<dbReference type="PROSITE" id="PS50885">
    <property type="entry name" value="HAMP"/>
    <property type="match status" value="1"/>
</dbReference>
<feature type="domain" description="T-SNARE coiled-coil homology" evidence="14">
    <location>
        <begin position="622"/>
        <end position="674"/>
    </location>
</feature>
<dbReference type="PANTHER" id="PTHR32089">
    <property type="entry name" value="METHYL-ACCEPTING CHEMOTAXIS PROTEIN MCPB"/>
    <property type="match status" value="1"/>
</dbReference>
<dbReference type="Proteomes" id="UP000603352">
    <property type="component" value="Unassembled WGS sequence"/>
</dbReference>
<dbReference type="Pfam" id="PF00015">
    <property type="entry name" value="MCPsignal"/>
    <property type="match status" value="1"/>
</dbReference>
<evidence type="ECO:0000256" key="9">
    <source>
        <dbReference type="ARBA" id="ARBA00029447"/>
    </source>
</evidence>
<dbReference type="SMART" id="SM00283">
    <property type="entry name" value="MA"/>
    <property type="match status" value="1"/>
</dbReference>
<comment type="subcellular location">
    <subcellularLocation>
        <location evidence="1">Cell inner membrane</location>
        <topology evidence="1">Multi-pass membrane protein</topology>
    </subcellularLocation>
</comment>
<evidence type="ECO:0000256" key="4">
    <source>
        <dbReference type="ARBA" id="ARBA00022519"/>
    </source>
</evidence>
<evidence type="ECO:0000313" key="16">
    <source>
        <dbReference type="EMBL" id="GGB47650.1"/>
    </source>
</evidence>
<keyword evidence="5 12" id="KW-0812">Transmembrane</keyword>
<comment type="similarity">
    <text evidence="9">Belongs to the methyl-accepting chemotaxis (MCP) protein family.</text>
</comment>
<dbReference type="Gene3D" id="1.10.287.950">
    <property type="entry name" value="Methyl-accepting chemotaxis protein"/>
    <property type="match status" value="1"/>
</dbReference>
<dbReference type="SMART" id="SM00304">
    <property type="entry name" value="HAMP"/>
    <property type="match status" value="1"/>
</dbReference>
<feature type="transmembrane region" description="Helical" evidence="12">
    <location>
        <begin position="346"/>
        <end position="366"/>
    </location>
</feature>
<keyword evidence="2" id="KW-1003">Cell membrane</keyword>
<keyword evidence="17" id="KW-1185">Reference proteome</keyword>
<keyword evidence="8 10" id="KW-0807">Transducer</keyword>
<evidence type="ECO:0008006" key="18">
    <source>
        <dbReference type="Google" id="ProtNLM"/>
    </source>
</evidence>
<dbReference type="Gene3D" id="3.30.450.20">
    <property type="entry name" value="PAS domain"/>
    <property type="match status" value="1"/>
</dbReference>
<dbReference type="RefSeq" id="WP_188579475.1">
    <property type="nucleotide sequence ID" value="NZ_BMDZ01000037.1"/>
</dbReference>
<accession>A0ABQ1IMR6</accession>
<protein>
    <recommendedName>
        <fullName evidence="18">Methyl-accepting chemotaxis protein</fullName>
    </recommendedName>
</protein>
<feature type="transmembrane region" description="Helical" evidence="12">
    <location>
        <begin position="16"/>
        <end position="36"/>
    </location>
</feature>
<dbReference type="Gene3D" id="1.10.8.500">
    <property type="entry name" value="HAMP domain in histidine kinase"/>
    <property type="match status" value="1"/>
</dbReference>
<feature type="compositionally biased region" description="Basic and acidic residues" evidence="11">
    <location>
        <begin position="477"/>
        <end position="486"/>
    </location>
</feature>
<evidence type="ECO:0000256" key="11">
    <source>
        <dbReference type="SAM" id="MobiDB-lite"/>
    </source>
</evidence>
<evidence type="ECO:0000256" key="7">
    <source>
        <dbReference type="ARBA" id="ARBA00023136"/>
    </source>
</evidence>
<evidence type="ECO:0000313" key="17">
    <source>
        <dbReference type="Proteomes" id="UP000603352"/>
    </source>
</evidence>
<evidence type="ECO:0000256" key="1">
    <source>
        <dbReference type="ARBA" id="ARBA00004429"/>
    </source>
</evidence>
<dbReference type="EMBL" id="BMDZ01000037">
    <property type="protein sequence ID" value="GGB47650.1"/>
    <property type="molecule type" value="Genomic_DNA"/>
</dbReference>
<dbReference type="CDD" id="cd18774">
    <property type="entry name" value="PDC2_HK_sensor"/>
    <property type="match status" value="1"/>
</dbReference>
<reference evidence="17" key="1">
    <citation type="journal article" date="2019" name="Int. J. Syst. Evol. Microbiol.">
        <title>The Global Catalogue of Microorganisms (GCM) 10K type strain sequencing project: providing services to taxonomists for standard genome sequencing and annotation.</title>
        <authorList>
            <consortium name="The Broad Institute Genomics Platform"/>
            <consortium name="The Broad Institute Genome Sequencing Center for Infectious Disease"/>
            <person name="Wu L."/>
            <person name="Ma J."/>
        </authorList>
    </citation>
    <scope>NUCLEOTIDE SEQUENCE [LARGE SCALE GENOMIC DNA]</scope>
    <source>
        <strain evidence="17">CGMCC 1.10188</strain>
    </source>
</reference>
<gene>
    <name evidence="16" type="ORF">GCM10011505_30940</name>
</gene>
<name>A0ABQ1IMR6_9PROT</name>
<dbReference type="PANTHER" id="PTHR32089:SF112">
    <property type="entry name" value="LYSOZYME-LIKE PROTEIN-RELATED"/>
    <property type="match status" value="1"/>
</dbReference>
<dbReference type="PROSITE" id="PS50192">
    <property type="entry name" value="T_SNARE"/>
    <property type="match status" value="1"/>
</dbReference>
<keyword evidence="6 12" id="KW-1133">Transmembrane helix</keyword>
<dbReference type="Pfam" id="PF02743">
    <property type="entry name" value="dCache_1"/>
    <property type="match status" value="1"/>
</dbReference>
<proteinExistence type="inferred from homology"/>
<dbReference type="SUPFAM" id="SSF58104">
    <property type="entry name" value="Methyl-accepting chemotaxis protein (MCP) signaling domain"/>
    <property type="match status" value="1"/>
</dbReference>
<evidence type="ECO:0000259" key="15">
    <source>
        <dbReference type="PROSITE" id="PS50885"/>
    </source>
</evidence>
<keyword evidence="4" id="KW-0997">Cell inner membrane</keyword>
<dbReference type="InterPro" id="IPR003660">
    <property type="entry name" value="HAMP_dom"/>
</dbReference>
<evidence type="ECO:0000259" key="14">
    <source>
        <dbReference type="PROSITE" id="PS50192"/>
    </source>
</evidence>
<feature type="domain" description="HAMP" evidence="15">
    <location>
        <begin position="367"/>
        <end position="420"/>
    </location>
</feature>
<evidence type="ECO:0000256" key="8">
    <source>
        <dbReference type="ARBA" id="ARBA00023224"/>
    </source>
</evidence>
<dbReference type="InterPro" id="IPR000727">
    <property type="entry name" value="T_SNARE_dom"/>
</dbReference>
<evidence type="ECO:0000256" key="3">
    <source>
        <dbReference type="ARBA" id="ARBA00022500"/>
    </source>
</evidence>
<organism evidence="16 17">
    <name type="scientific">Tistrella bauzanensis</name>
    <dbReference type="NCBI Taxonomy" id="657419"/>
    <lineage>
        <taxon>Bacteria</taxon>
        <taxon>Pseudomonadati</taxon>
        <taxon>Pseudomonadota</taxon>
        <taxon>Alphaproteobacteria</taxon>
        <taxon>Geminicoccales</taxon>
        <taxon>Geminicoccaceae</taxon>
        <taxon>Tistrella</taxon>
    </lineage>
</organism>
<keyword evidence="7 12" id="KW-0472">Membrane</keyword>